<dbReference type="PANTHER" id="PTHR19277:SF162">
    <property type="entry name" value="NEURONAL PENTRAXIN RECEPTOR"/>
    <property type="match status" value="1"/>
</dbReference>
<evidence type="ECO:0000256" key="6">
    <source>
        <dbReference type="PROSITE-ProRule" id="PRU01172"/>
    </source>
</evidence>
<dbReference type="PANTHER" id="PTHR19277">
    <property type="entry name" value="PENTRAXIN"/>
    <property type="match status" value="1"/>
</dbReference>
<keyword evidence="11" id="KW-1185">Reference proteome</keyword>
<keyword evidence="8" id="KW-0732">Signal</keyword>
<feature type="chain" id="PRO_5044866731" description="Pentraxin (PTX) domain-containing protein" evidence="8">
    <location>
        <begin position="23"/>
        <end position="547"/>
    </location>
</feature>
<dbReference type="Proteomes" id="UP001557470">
    <property type="component" value="Unassembled WGS sequence"/>
</dbReference>
<comment type="cofactor">
    <cofactor evidence="1">
        <name>Ca(2+)</name>
        <dbReference type="ChEBI" id="CHEBI:29108"/>
    </cofactor>
</comment>
<keyword evidence="3" id="KW-0106">Calcium</keyword>
<gene>
    <name evidence="10" type="ORF">UPYG_G00096500</name>
</gene>
<keyword evidence="2" id="KW-0479">Metal-binding</keyword>
<keyword evidence="4 6" id="KW-1015">Disulfide bond</keyword>
<feature type="disulfide bond" evidence="6">
    <location>
        <begin position="363"/>
        <end position="422"/>
    </location>
</feature>
<evidence type="ECO:0000313" key="10">
    <source>
        <dbReference type="EMBL" id="KAL0992669.1"/>
    </source>
</evidence>
<name>A0ABD0WZZ3_UMBPY</name>
<feature type="region of interest" description="Disordered" evidence="7">
    <location>
        <begin position="223"/>
        <end position="278"/>
    </location>
</feature>
<dbReference type="SUPFAM" id="SSF49899">
    <property type="entry name" value="Concanavalin A-like lectins/glucanases"/>
    <property type="match status" value="1"/>
</dbReference>
<reference evidence="10 11" key="1">
    <citation type="submission" date="2024-06" db="EMBL/GenBank/DDBJ databases">
        <authorList>
            <person name="Pan Q."/>
            <person name="Wen M."/>
            <person name="Jouanno E."/>
            <person name="Zahm M."/>
            <person name="Klopp C."/>
            <person name="Cabau C."/>
            <person name="Louis A."/>
            <person name="Berthelot C."/>
            <person name="Parey E."/>
            <person name="Roest Crollius H."/>
            <person name="Montfort J."/>
            <person name="Robinson-Rechavi M."/>
            <person name="Bouchez O."/>
            <person name="Lampietro C."/>
            <person name="Lopez Roques C."/>
            <person name="Donnadieu C."/>
            <person name="Postlethwait J."/>
            <person name="Bobe J."/>
            <person name="Verreycken H."/>
            <person name="Guiguen Y."/>
        </authorList>
    </citation>
    <scope>NUCLEOTIDE SEQUENCE [LARGE SCALE GENOMIC DNA]</scope>
    <source>
        <strain evidence="10">Up_M1</strain>
        <tissue evidence="10">Testis</tissue>
    </source>
</reference>
<protein>
    <recommendedName>
        <fullName evidence="9">Pentraxin (PTX) domain-containing protein</fullName>
    </recommendedName>
</protein>
<dbReference type="InterPro" id="IPR013320">
    <property type="entry name" value="ConA-like_dom_sf"/>
</dbReference>
<dbReference type="Gene3D" id="2.60.120.200">
    <property type="match status" value="1"/>
</dbReference>
<dbReference type="FunFam" id="2.60.120.200:FF:000012">
    <property type="entry name" value="neuronal pentraxin receptor"/>
    <property type="match status" value="1"/>
</dbReference>
<dbReference type="GO" id="GO:0046872">
    <property type="term" value="F:metal ion binding"/>
    <property type="evidence" value="ECO:0007669"/>
    <property type="project" value="UniProtKB-KW"/>
</dbReference>
<evidence type="ECO:0000259" key="9">
    <source>
        <dbReference type="PROSITE" id="PS51828"/>
    </source>
</evidence>
<dbReference type="Pfam" id="PF00354">
    <property type="entry name" value="Pentaxin"/>
    <property type="match status" value="1"/>
</dbReference>
<feature type="region of interest" description="Disordered" evidence="7">
    <location>
        <begin position="528"/>
        <end position="547"/>
    </location>
</feature>
<dbReference type="EMBL" id="JAGEUA010000003">
    <property type="protein sequence ID" value="KAL0992669.1"/>
    <property type="molecule type" value="Genomic_DNA"/>
</dbReference>
<dbReference type="PRINTS" id="PR00895">
    <property type="entry name" value="PENTAXIN"/>
</dbReference>
<dbReference type="PROSITE" id="PS51828">
    <property type="entry name" value="PTX_2"/>
    <property type="match status" value="1"/>
</dbReference>
<comment type="caution">
    <text evidence="10">The sequence shown here is derived from an EMBL/GenBank/DDBJ whole genome shotgun (WGS) entry which is preliminary data.</text>
</comment>
<keyword evidence="5" id="KW-0325">Glycoprotein</keyword>
<evidence type="ECO:0000313" key="11">
    <source>
        <dbReference type="Proteomes" id="UP001557470"/>
    </source>
</evidence>
<dbReference type="AlphaFoldDB" id="A0ABD0WZZ3"/>
<evidence type="ECO:0000256" key="7">
    <source>
        <dbReference type="SAM" id="MobiDB-lite"/>
    </source>
</evidence>
<dbReference type="InterPro" id="IPR051360">
    <property type="entry name" value="Neuronal_Pentraxin_Related"/>
</dbReference>
<evidence type="ECO:0000256" key="5">
    <source>
        <dbReference type="ARBA" id="ARBA00023180"/>
    </source>
</evidence>
<feature type="domain" description="Pentraxin (PTX)" evidence="9">
    <location>
        <begin position="333"/>
        <end position="536"/>
    </location>
</feature>
<feature type="signal peptide" evidence="8">
    <location>
        <begin position="1"/>
        <end position="22"/>
    </location>
</feature>
<sequence>MVAFVGAVICIIAAVHTGSAAATPQQPVAENQSLFPDAGVQQALPGDPMAQAGSLGALHGSETPDRVGESPTFFHVPGGPDSDGSRQVSRLICTPIPAGECNPKNFQQQADDPSLYAGEDWGYLRATAKELRETVLQQKDQIINDQRTIRELSGKLSDCESGVEGRRVSERSAGLWGGKRENKSHLMVRDSPLSPATAQLLTTRAVHELEQAMVQLKDRIDKLESDNGPMTLPHNHTDQAAGSRGPGSSGWLLHDAPGGRVEPGGHATRSGEGQEIEDLERELERKLELLKKERAALRQESQRHHQALDQGINSLHRRIAGLEKGLSEYTYPEGYKLSFPGRTNYMYAVVRHPVPELRAFTVCFWLRPTQTGIGTPFSYAVAEQPNELALLQGLHTPAELLINNKVAQLPLNVSQGSWHHICVSWSQRDGAWHAYQGGRLMAEGQGLAAWHNVRPGGVLILGQEQDTLGGGFDSSQALVGEMSQWNLWERVLTAKEVSSLASCSQHGPQSQGIVAPWTNRNVEVFGGATKVPGQPCAAKSPPTKTPQ</sequence>
<dbReference type="SMART" id="SM00159">
    <property type="entry name" value="PTX"/>
    <property type="match status" value="1"/>
</dbReference>
<evidence type="ECO:0000256" key="1">
    <source>
        <dbReference type="ARBA" id="ARBA00001913"/>
    </source>
</evidence>
<organism evidence="10 11">
    <name type="scientific">Umbra pygmaea</name>
    <name type="common">Eastern mudminnow</name>
    <dbReference type="NCBI Taxonomy" id="75934"/>
    <lineage>
        <taxon>Eukaryota</taxon>
        <taxon>Metazoa</taxon>
        <taxon>Chordata</taxon>
        <taxon>Craniata</taxon>
        <taxon>Vertebrata</taxon>
        <taxon>Euteleostomi</taxon>
        <taxon>Actinopterygii</taxon>
        <taxon>Neopterygii</taxon>
        <taxon>Teleostei</taxon>
        <taxon>Protacanthopterygii</taxon>
        <taxon>Esociformes</taxon>
        <taxon>Umbridae</taxon>
        <taxon>Umbra</taxon>
    </lineage>
</organism>
<proteinExistence type="predicted"/>
<evidence type="ECO:0000256" key="3">
    <source>
        <dbReference type="ARBA" id="ARBA00022837"/>
    </source>
</evidence>
<dbReference type="InterPro" id="IPR001759">
    <property type="entry name" value="PTX_dom"/>
</dbReference>
<evidence type="ECO:0000256" key="8">
    <source>
        <dbReference type="SAM" id="SignalP"/>
    </source>
</evidence>
<evidence type="ECO:0000256" key="2">
    <source>
        <dbReference type="ARBA" id="ARBA00022723"/>
    </source>
</evidence>
<evidence type="ECO:0000256" key="4">
    <source>
        <dbReference type="ARBA" id="ARBA00023157"/>
    </source>
</evidence>
<accession>A0ABD0WZZ3</accession>